<reference evidence="1 2" key="1">
    <citation type="journal article" date="2003" name="Nature">
        <title>Genome divergence in two Prochlorococcus ecotypes reflects oceanic niche differentiation.</title>
        <authorList>
            <person name="Rocap G."/>
            <person name="Larimer F.W."/>
            <person name="Lamerdin J.E."/>
            <person name="Malfatti S."/>
            <person name="Chain P."/>
            <person name="Ahlgren N.A."/>
            <person name="Arellano A."/>
            <person name="Coleman M."/>
            <person name="Hauser L."/>
            <person name="Hess W.R."/>
            <person name="Johnson Z.I."/>
            <person name="Land M.L."/>
            <person name="Lindell D."/>
            <person name="Post A.F."/>
            <person name="Regala W."/>
            <person name="Shah M."/>
            <person name="Shaw S.L."/>
            <person name="Steglich C."/>
            <person name="Sullivan M.B."/>
            <person name="Ting C.S."/>
            <person name="Tolonen A."/>
            <person name="Webb E.A."/>
            <person name="Zinser E.R."/>
            <person name="Chisholm S.W."/>
        </authorList>
    </citation>
    <scope>NUCLEOTIDE SEQUENCE [LARGE SCALE GENOMIC DNA]</scope>
    <source>
        <strain evidence="2">CCMP1986 / NIES-2087 / MED4</strain>
    </source>
</reference>
<gene>
    <name evidence="1" type="ordered locus">PMM1195</name>
</gene>
<dbReference type="AlphaFoldDB" id="Q7V0R1"/>
<proteinExistence type="predicted"/>
<dbReference type="HOGENOM" id="CLU_055594_0_0_3"/>
<accession>Q7V0R1</accession>
<dbReference type="Proteomes" id="UP000001026">
    <property type="component" value="Chromosome"/>
</dbReference>
<dbReference type="KEGG" id="pmm:PMM1195"/>
<dbReference type="eggNOG" id="COG2963">
    <property type="taxonomic scope" value="Bacteria"/>
</dbReference>
<evidence type="ECO:0000313" key="2">
    <source>
        <dbReference type="Proteomes" id="UP000001026"/>
    </source>
</evidence>
<name>Q7V0R1_PROMP</name>
<organism evidence="1 2">
    <name type="scientific">Prochlorococcus marinus subsp. pastoris (strain CCMP1986 / NIES-2087 / MED4)</name>
    <dbReference type="NCBI Taxonomy" id="59919"/>
    <lineage>
        <taxon>Bacteria</taxon>
        <taxon>Bacillati</taxon>
        <taxon>Cyanobacteriota</taxon>
        <taxon>Cyanophyceae</taxon>
        <taxon>Synechococcales</taxon>
        <taxon>Prochlorococcaceae</taxon>
        <taxon>Prochlorococcus</taxon>
    </lineage>
</organism>
<dbReference type="OrthoDB" id="482053at2"/>
<sequence length="218" mass="25317">MSKKVSELQKKQIKDLFIQGNSIQEISKSFQFSQQTITRQLKIIFGEIDFKKFKKKISFSSQTKKTIGGTNFRKTDSFSEEENKKDIDTYSANESFFVQSFCEVPPLLDELPEKQKDLSSVSISEIKLPDLVYMIVDKKIELEIKLLKDYPEWSFLPIDDLNRKTISIFFDLKIAKRFCNKEQKVIKVPNTDVFRIVAPILRSRGISRIVSSEKLIAL</sequence>
<dbReference type="STRING" id="59919.PMM1195"/>
<protein>
    <submittedName>
        <fullName evidence="1">Uncharacterized protein</fullName>
    </submittedName>
</protein>
<evidence type="ECO:0000313" key="1">
    <source>
        <dbReference type="EMBL" id="CAE19654.1"/>
    </source>
</evidence>
<dbReference type="EMBL" id="BX548174">
    <property type="protein sequence ID" value="CAE19654.1"/>
    <property type="molecule type" value="Genomic_DNA"/>
</dbReference>
<dbReference type="RefSeq" id="WP_011132829.1">
    <property type="nucleotide sequence ID" value="NC_005072.1"/>
</dbReference>